<dbReference type="Pfam" id="PF06441">
    <property type="entry name" value="EHN"/>
    <property type="match status" value="1"/>
</dbReference>
<gene>
    <name evidence="7" type="ORF">DDE83_000537</name>
</gene>
<sequence>MASAPHDNEAITTYSMHVSAKYLELTKKKLELTRLPRELELPDERRWEQGTPKSVLEPLLDFWLEGYDWRAAESRFNSTLPQYRTTITMPSSSFTPSATQSLRIHFVHKRSKHPNAIPLLLSHTWPSSFIEVQRVIKALTDPQSLPGHDKARPQAFHVVAPSIPGFGFSDATMEEGFGLDGTAEVFQRLMLRLGYEKSCLAVHTANPSFKEPTYKHGPLRYLKYRIAKLTRAKMPLLSFGYVPGDFRWQPGKAQENETYGGEPLVTALHHLYSLRPQTLAFSLCDSPVGLLAALLDVIHTRGVPQRPFSARSRSPFLSPVELEMQQDDEEQEDQEHVASNSGLPQDRRPGKDAADSESYTWSPTEVLNFTMLQWLPGPEAALRWLRRAHMDAKEPSYHGYTQTPLGVSTFLPHNSNAATPLMWGASSWDMSWPADCPLPPPPRLFYASRGPGTLSVQACEVSRVSARSSVSTTFVTEPGADFAPTGLDNTRYAPAPTTAHLHIPPKQIASSAGPDTCPGYRNLVLRGPRRLPPFPGERPRLFPSTPALPNIDYGRSFTPPHTAAGTRQPRLPFATPSPISKLLPKPLQQTTSTISIPCAPQPHTHSQEMVATEIPQHYTASPSSHIGTPHLTINKEATIDLDSTNSFEGPEKLLEVWFSSSATDLPGQAGPLGLKKVSAEVWKDMLDLVNCKVLSVIESEHVDAYLLSESSMFVFPHKVVLKTCGTTTLLWGLTRMLEIAAEAGFSFIAPKASGVAPAATPYRVFYSRKNYLYPNQQRGPHRSWRDEVRYLDDRFQGGSAYMIGKMNGEHWYLYITGPDTSLTPPPSPGEEKLEPDTETKFVSHPQRMLREQATDEDEDETLEVLMTDLDEKNARQFYLEDASAVAEGRYIQRARDARKNAIQSLGTISEENGHSESLGGSTVLNSTANTHTSDDSFDVFEQTSSDHSGFNSDEELTFPEELTTEGHTLGTVVSEHCGLADVYPTTKYPDARIDAYLFTPCGFSANGVVPAPGGAPNGSKKGSDATHYFTVHVTPEPQCSYASFETNVPARQTGRETADVVEHVVGIFKPGRFSVTLFEAKPTADELPAKNSDKAKRMETIPGYRRVDRIVHDLDGYDLVFRYYERDDWKGGKPRLGEDF</sequence>
<dbReference type="FunFam" id="3.60.90.10:FF:000008">
    <property type="entry name" value="S-adenosylmethionine decarboxylase proenzyme"/>
    <property type="match status" value="1"/>
</dbReference>
<dbReference type="STRING" id="183478.A0A364NFZ2"/>
<dbReference type="PANTHER" id="PTHR11570:SF0">
    <property type="entry name" value="S-ADENOSYLMETHIONINE DECARBOXYLASE PROENZYME"/>
    <property type="match status" value="1"/>
</dbReference>
<comment type="similarity">
    <text evidence="2">Belongs to the eukaryotic AdoMetDC family.</text>
</comment>
<dbReference type="EMBL" id="QGDH01000005">
    <property type="protein sequence ID" value="RAR16180.1"/>
    <property type="molecule type" value="Genomic_DNA"/>
</dbReference>
<dbReference type="Gene3D" id="3.60.90.10">
    <property type="entry name" value="S-adenosylmethionine decarboxylase"/>
    <property type="match status" value="2"/>
</dbReference>
<feature type="compositionally biased region" description="Basic and acidic residues" evidence="5">
    <location>
        <begin position="829"/>
        <end position="841"/>
    </location>
</feature>
<proteinExistence type="inferred from homology"/>
<dbReference type="Gene3D" id="3.40.50.1820">
    <property type="entry name" value="alpha/beta hydrolase"/>
    <property type="match status" value="1"/>
</dbReference>
<dbReference type="FunFam" id="3.60.90.10:FF:000023">
    <property type="entry name" value="S-adenosylmethionine decarboxylase proenzyme"/>
    <property type="match status" value="1"/>
</dbReference>
<keyword evidence="7" id="KW-0456">Lyase</keyword>
<keyword evidence="8" id="KW-1185">Reference proteome</keyword>
<name>A0A364NFZ2_STELY</name>
<feature type="compositionally biased region" description="Acidic residues" evidence="5">
    <location>
        <begin position="324"/>
        <end position="333"/>
    </location>
</feature>
<dbReference type="InterPro" id="IPR029058">
    <property type="entry name" value="AB_hydrolase_fold"/>
</dbReference>
<dbReference type="Pfam" id="PF01536">
    <property type="entry name" value="SAM_decarbox"/>
    <property type="match status" value="1"/>
</dbReference>
<dbReference type="InterPro" id="IPR016067">
    <property type="entry name" value="S-AdoMet_deCO2ase_core"/>
</dbReference>
<evidence type="ECO:0000313" key="8">
    <source>
        <dbReference type="Proteomes" id="UP000249619"/>
    </source>
</evidence>
<evidence type="ECO:0000256" key="2">
    <source>
        <dbReference type="ARBA" id="ARBA00008466"/>
    </source>
</evidence>
<dbReference type="PANTHER" id="PTHR11570">
    <property type="entry name" value="S-ADENOSYLMETHIONINE DECARBOXYLASE"/>
    <property type="match status" value="1"/>
</dbReference>
<dbReference type="GO" id="GO:0005829">
    <property type="term" value="C:cytosol"/>
    <property type="evidence" value="ECO:0007669"/>
    <property type="project" value="TreeGrafter"/>
</dbReference>
<evidence type="ECO:0000256" key="4">
    <source>
        <dbReference type="ARBA" id="ARBA00023115"/>
    </source>
</evidence>
<evidence type="ECO:0000256" key="1">
    <source>
        <dbReference type="ARBA" id="ARBA00004911"/>
    </source>
</evidence>
<dbReference type="SUPFAM" id="SSF56276">
    <property type="entry name" value="S-adenosylmethionine decarboxylase"/>
    <property type="match status" value="1"/>
</dbReference>
<evidence type="ECO:0000259" key="6">
    <source>
        <dbReference type="Pfam" id="PF06441"/>
    </source>
</evidence>
<dbReference type="Proteomes" id="UP000249619">
    <property type="component" value="Unassembled WGS sequence"/>
</dbReference>
<dbReference type="InterPro" id="IPR018166">
    <property type="entry name" value="S-AdoMet_deCO2ase_CS"/>
</dbReference>
<feature type="domain" description="Epoxide hydrolase N-terminal" evidence="6">
    <location>
        <begin position="12"/>
        <end position="132"/>
    </location>
</feature>
<feature type="compositionally biased region" description="Basic and acidic residues" evidence="5">
    <location>
        <begin position="345"/>
        <end position="354"/>
    </location>
</feature>
<dbReference type="GO" id="GO:0006597">
    <property type="term" value="P:spermine biosynthetic process"/>
    <property type="evidence" value="ECO:0007669"/>
    <property type="project" value="TreeGrafter"/>
</dbReference>
<dbReference type="UniPathway" id="UPA00331">
    <property type="reaction ID" value="UER00451"/>
</dbReference>
<dbReference type="GO" id="GO:0004014">
    <property type="term" value="F:adenosylmethionine decarboxylase activity"/>
    <property type="evidence" value="ECO:0007669"/>
    <property type="project" value="UniProtKB-EC"/>
</dbReference>
<dbReference type="SUPFAM" id="SSF53474">
    <property type="entry name" value="alpha/beta-Hydrolases"/>
    <property type="match status" value="1"/>
</dbReference>
<comment type="caution">
    <text evidence="7">The sequence shown here is derived from an EMBL/GenBank/DDBJ whole genome shotgun (WGS) entry which is preliminary data.</text>
</comment>
<dbReference type="AlphaFoldDB" id="A0A364NFZ2"/>
<dbReference type="InterPro" id="IPR010497">
    <property type="entry name" value="Epoxide_hydro_N"/>
</dbReference>
<comment type="pathway">
    <text evidence="1">Amine and polyamine biosynthesis; S-adenosylmethioninamine biosynthesis; S-adenosylmethioninamine from S-adenosyl-L-methionine: step 1/1.</text>
</comment>
<dbReference type="GO" id="GO:0008295">
    <property type="term" value="P:spermidine biosynthetic process"/>
    <property type="evidence" value="ECO:0007669"/>
    <property type="project" value="UniProtKB-KW"/>
</dbReference>
<feature type="region of interest" description="Disordered" evidence="5">
    <location>
        <begin position="324"/>
        <end position="357"/>
    </location>
</feature>
<evidence type="ECO:0000256" key="3">
    <source>
        <dbReference type="ARBA" id="ARBA00023066"/>
    </source>
</evidence>
<keyword evidence="4" id="KW-0620">Polyamine biosynthesis</keyword>
<feature type="region of interest" description="Disordered" evidence="5">
    <location>
        <begin position="821"/>
        <end position="841"/>
    </location>
</feature>
<dbReference type="InterPro" id="IPR048283">
    <property type="entry name" value="AdoMetDC-like"/>
</dbReference>
<evidence type="ECO:0000313" key="7">
    <source>
        <dbReference type="EMBL" id="RAR16180.1"/>
    </source>
</evidence>
<protein>
    <submittedName>
        <fullName evidence="7">S-adenosylmethionine decarboxylase</fullName>
        <ecNumber evidence="7">4.1.1.50</ecNumber>
    </submittedName>
</protein>
<reference evidence="8" key="1">
    <citation type="submission" date="2018-05" db="EMBL/GenBank/DDBJ databases">
        <title>Draft genome sequence of Stemphylium lycopersici strain CIDEFI 213.</title>
        <authorList>
            <person name="Medina R."/>
            <person name="Franco M.E.E."/>
            <person name="Lucentini C.G."/>
            <person name="Saparrat M.C.N."/>
            <person name="Balatti P.A."/>
        </authorList>
    </citation>
    <scope>NUCLEOTIDE SEQUENCE [LARGE SCALE GENOMIC DNA]</scope>
    <source>
        <strain evidence="8">CIDEFI 213</strain>
    </source>
</reference>
<dbReference type="EC" id="4.1.1.50" evidence="7"/>
<dbReference type="PROSITE" id="PS01336">
    <property type="entry name" value="ADOMETDC"/>
    <property type="match status" value="1"/>
</dbReference>
<accession>A0A364NFZ2</accession>
<organism evidence="7 8">
    <name type="scientific">Stemphylium lycopersici</name>
    <name type="common">Tomato gray leaf spot disease fungus</name>
    <name type="synonym">Thyrospora lycopersici</name>
    <dbReference type="NCBI Taxonomy" id="183478"/>
    <lineage>
        <taxon>Eukaryota</taxon>
        <taxon>Fungi</taxon>
        <taxon>Dikarya</taxon>
        <taxon>Ascomycota</taxon>
        <taxon>Pezizomycotina</taxon>
        <taxon>Dothideomycetes</taxon>
        <taxon>Pleosporomycetidae</taxon>
        <taxon>Pleosporales</taxon>
        <taxon>Pleosporineae</taxon>
        <taxon>Pleosporaceae</taxon>
        <taxon>Stemphylium</taxon>
    </lineage>
</organism>
<keyword evidence="3" id="KW-0745">Spermidine biosynthesis</keyword>
<evidence type="ECO:0000256" key="5">
    <source>
        <dbReference type="SAM" id="MobiDB-lite"/>
    </source>
</evidence>